<dbReference type="Gene3D" id="3.30.2350.10">
    <property type="entry name" value="Pseudouridine synthase"/>
    <property type="match status" value="1"/>
</dbReference>
<dbReference type="InterPro" id="IPR014780">
    <property type="entry name" value="tRNA_psdUridine_synth_TruB"/>
</dbReference>
<evidence type="ECO:0000313" key="9">
    <source>
        <dbReference type="Proteomes" id="UP000231632"/>
    </source>
</evidence>
<dbReference type="AlphaFoldDB" id="A0A1L8CPQ5"/>
<dbReference type="GO" id="GO:0003723">
    <property type="term" value="F:RNA binding"/>
    <property type="evidence" value="ECO:0007669"/>
    <property type="project" value="InterPro"/>
</dbReference>
<dbReference type="GO" id="GO:0031119">
    <property type="term" value="P:tRNA pseudouridine synthesis"/>
    <property type="evidence" value="ECO:0007669"/>
    <property type="project" value="UniProtKB-UniRule"/>
</dbReference>
<dbReference type="STRING" id="1921010.MMIC_P1877"/>
<protein>
    <recommendedName>
        <fullName evidence="5">tRNA pseudouridine synthase B</fullName>
        <ecNumber evidence="5">5.4.99.25</ecNumber>
    </recommendedName>
    <alternativeName>
        <fullName evidence="5">tRNA pseudouridine(55) synthase</fullName>
        <shortName evidence="5">Psi55 synthase</shortName>
    </alternativeName>
    <alternativeName>
        <fullName evidence="5">tRNA pseudouridylate synthase</fullName>
    </alternativeName>
    <alternativeName>
        <fullName evidence="5">tRNA-uridine isomerase</fullName>
    </alternativeName>
</protein>
<evidence type="ECO:0000256" key="4">
    <source>
        <dbReference type="ARBA" id="ARBA00023235"/>
    </source>
</evidence>
<dbReference type="InterPro" id="IPR020103">
    <property type="entry name" value="PsdUridine_synth_cat_dom_sf"/>
</dbReference>
<dbReference type="InterPro" id="IPR032819">
    <property type="entry name" value="TruB_C"/>
</dbReference>
<comment type="similarity">
    <text evidence="2 5">Belongs to the pseudouridine synthase TruB family. Type 1 subfamily.</text>
</comment>
<organism evidence="8 9">
    <name type="scientific">Mariprofundus micogutta</name>
    <dbReference type="NCBI Taxonomy" id="1921010"/>
    <lineage>
        <taxon>Bacteria</taxon>
        <taxon>Pseudomonadati</taxon>
        <taxon>Pseudomonadota</taxon>
        <taxon>Candidatius Mariprofundia</taxon>
        <taxon>Mariprofundales</taxon>
        <taxon>Mariprofundaceae</taxon>
        <taxon>Mariprofundus</taxon>
    </lineage>
</organism>
<feature type="domain" description="tRNA pseudouridylate synthase B C-terminal" evidence="7">
    <location>
        <begin position="179"/>
        <end position="219"/>
    </location>
</feature>
<dbReference type="GO" id="GO:1990481">
    <property type="term" value="P:mRNA pseudouridine synthesis"/>
    <property type="evidence" value="ECO:0007669"/>
    <property type="project" value="TreeGrafter"/>
</dbReference>
<evidence type="ECO:0000259" key="7">
    <source>
        <dbReference type="Pfam" id="PF16198"/>
    </source>
</evidence>
<dbReference type="GO" id="GO:0160148">
    <property type="term" value="F:tRNA pseudouridine(55) synthase activity"/>
    <property type="evidence" value="ECO:0007669"/>
    <property type="project" value="UniProtKB-EC"/>
</dbReference>
<dbReference type="SUPFAM" id="SSF55120">
    <property type="entry name" value="Pseudouridine synthase"/>
    <property type="match status" value="1"/>
</dbReference>
<feature type="active site" description="Nucleophile" evidence="5">
    <location>
        <position position="46"/>
    </location>
</feature>
<dbReference type="InterPro" id="IPR002501">
    <property type="entry name" value="PsdUridine_synth_N"/>
</dbReference>
<dbReference type="HAMAP" id="MF_01080">
    <property type="entry name" value="TruB_bact"/>
    <property type="match status" value="1"/>
</dbReference>
<proteinExistence type="inferred from homology"/>
<comment type="caution">
    <text evidence="8">The sequence shown here is derived from an EMBL/GenBank/DDBJ whole genome shotgun (WGS) entry which is preliminary data.</text>
</comment>
<accession>A0A1L8CPQ5</accession>
<dbReference type="NCBIfam" id="TIGR00431">
    <property type="entry name" value="TruB"/>
    <property type="match status" value="1"/>
</dbReference>
<comment type="catalytic activity">
    <reaction evidence="1 5">
        <text>uridine(55) in tRNA = pseudouridine(55) in tRNA</text>
        <dbReference type="Rhea" id="RHEA:42532"/>
        <dbReference type="Rhea" id="RHEA-COMP:10101"/>
        <dbReference type="Rhea" id="RHEA-COMP:10102"/>
        <dbReference type="ChEBI" id="CHEBI:65314"/>
        <dbReference type="ChEBI" id="CHEBI:65315"/>
        <dbReference type="EC" id="5.4.99.25"/>
    </reaction>
</comment>
<evidence type="ECO:0000256" key="1">
    <source>
        <dbReference type="ARBA" id="ARBA00000385"/>
    </source>
</evidence>
<keyword evidence="3 5" id="KW-0819">tRNA processing</keyword>
<evidence type="ECO:0000313" key="8">
    <source>
        <dbReference type="EMBL" id="GAV20901.1"/>
    </source>
</evidence>
<dbReference type="EMBL" id="BDFD01000017">
    <property type="protein sequence ID" value="GAV20901.1"/>
    <property type="molecule type" value="Genomic_DNA"/>
</dbReference>
<evidence type="ECO:0000256" key="2">
    <source>
        <dbReference type="ARBA" id="ARBA00005642"/>
    </source>
</evidence>
<dbReference type="Proteomes" id="UP000231632">
    <property type="component" value="Unassembled WGS sequence"/>
</dbReference>
<comment type="function">
    <text evidence="5">Responsible for synthesis of pseudouridine from uracil-55 in the psi GC loop of transfer RNAs.</text>
</comment>
<dbReference type="EC" id="5.4.99.25" evidence="5"/>
<dbReference type="CDD" id="cd02573">
    <property type="entry name" value="PseudoU_synth_EcTruB"/>
    <property type="match status" value="1"/>
</dbReference>
<keyword evidence="9" id="KW-1185">Reference proteome</keyword>
<dbReference type="Pfam" id="PF16198">
    <property type="entry name" value="TruB_C_2"/>
    <property type="match status" value="1"/>
</dbReference>
<dbReference type="PANTHER" id="PTHR13767:SF2">
    <property type="entry name" value="PSEUDOURIDYLATE SYNTHASE TRUB1"/>
    <property type="match status" value="1"/>
</dbReference>
<dbReference type="RefSeq" id="WP_072660242.1">
    <property type="nucleotide sequence ID" value="NZ_BDFD01000017.1"/>
</dbReference>
<dbReference type="PANTHER" id="PTHR13767">
    <property type="entry name" value="TRNA-PSEUDOURIDINE SYNTHASE"/>
    <property type="match status" value="1"/>
</dbReference>
<sequence>MTDICGIVFLDKPLGWSSRRAVNEISRLFSEPGQKRIKAGHTGTLDPLATGMLPILLGDATRFAEMGLEAEKSYRVTFDISYQTDTLDLEGETTQSFENQVELQQLEHVLEQFRGDIEQVPPVYSAIRIDGKRAHDMARKGQAVEMKSRAVTIHELKLVSFDYPLVTLEVVCSKGTYIRSLARDIGQSLAMGGCVTQLRRLSTAGWPEAMMVTPEILHEQKQACLLPLGQWLRDYERVELQNADIKRFLHGQRIQLRNTEADNKEMNVAVFAGDMVLGTGLLKAGMRHMVLHPARILPTAQKRYL</sequence>
<reference evidence="8 9" key="1">
    <citation type="journal article" date="2017" name="Arch. Microbiol.">
        <title>Mariprofundus micogutta sp. nov., a novel iron-oxidizing zetaproteobacterium isolated from a deep-sea hydrothermal field at the Bayonnaise knoll of the Izu-Ogasawara arc, and a description of Mariprofundales ord. nov. and Zetaproteobacteria classis nov.</title>
        <authorList>
            <person name="Makita H."/>
            <person name="Tanaka E."/>
            <person name="Mitsunobu S."/>
            <person name="Miyazaki M."/>
            <person name="Nunoura T."/>
            <person name="Uematsu K."/>
            <person name="Takaki Y."/>
            <person name="Nishi S."/>
            <person name="Shimamura S."/>
            <person name="Takai K."/>
        </authorList>
    </citation>
    <scope>NUCLEOTIDE SEQUENCE [LARGE SCALE GENOMIC DNA]</scope>
    <source>
        <strain evidence="8 9">ET2</strain>
    </source>
</reference>
<keyword evidence="4 5" id="KW-0413">Isomerase</keyword>
<evidence type="ECO:0000256" key="3">
    <source>
        <dbReference type="ARBA" id="ARBA00022694"/>
    </source>
</evidence>
<name>A0A1L8CPQ5_9PROT</name>
<evidence type="ECO:0000259" key="6">
    <source>
        <dbReference type="Pfam" id="PF01509"/>
    </source>
</evidence>
<dbReference type="OrthoDB" id="5293631at2"/>
<feature type="domain" description="Pseudouridine synthase II N-terminal" evidence="6">
    <location>
        <begin position="37"/>
        <end position="178"/>
    </location>
</feature>
<dbReference type="Pfam" id="PF01509">
    <property type="entry name" value="TruB_N"/>
    <property type="match status" value="1"/>
</dbReference>
<gene>
    <name evidence="5" type="primary">truB</name>
    <name evidence="8" type="ORF">MMIC_P1877</name>
</gene>
<evidence type="ECO:0000256" key="5">
    <source>
        <dbReference type="HAMAP-Rule" id="MF_01080"/>
    </source>
</evidence>